<evidence type="ECO:0000259" key="9">
    <source>
        <dbReference type="Pfam" id="PF00156"/>
    </source>
</evidence>
<comment type="function">
    <text evidence="1">Catalyzes the transfer of a ribosyl phosphate group from 5-phosphoribose 1-diphosphate to orotate, leading to the formation of orotidine monophosphate (OMP).</text>
</comment>
<dbReference type="PANTHER" id="PTHR46683:SF1">
    <property type="entry name" value="OROTATE PHOSPHORIBOSYLTRANSFERASE 1-RELATED"/>
    <property type="match status" value="1"/>
</dbReference>
<evidence type="ECO:0000256" key="2">
    <source>
        <dbReference type="ARBA" id="ARBA00004889"/>
    </source>
</evidence>
<dbReference type="InterPro" id="IPR023031">
    <property type="entry name" value="OPRT"/>
</dbReference>
<keyword evidence="7 10" id="KW-0808">Transferase</keyword>
<reference evidence="10 11" key="1">
    <citation type="submission" date="2015-10" db="EMBL/GenBank/DDBJ databases">
        <title>Genome analyses suggest a sexual origin of heterokaryosis in a supposedly ancient asexual fungus.</title>
        <authorList>
            <person name="Ropars J."/>
            <person name="Sedzielewska K."/>
            <person name="Noel J."/>
            <person name="Charron P."/>
            <person name="Farinelli L."/>
            <person name="Marton T."/>
            <person name="Kruger M."/>
            <person name="Pelin A."/>
            <person name="Brachmann A."/>
            <person name="Corradi N."/>
        </authorList>
    </citation>
    <scope>NUCLEOTIDE SEQUENCE [LARGE SCALE GENOMIC DNA]</scope>
    <source>
        <strain evidence="10 11">A4</strain>
    </source>
</reference>
<evidence type="ECO:0000256" key="6">
    <source>
        <dbReference type="ARBA" id="ARBA00022676"/>
    </source>
</evidence>
<comment type="caution">
    <text evidence="10">The sequence shown here is derived from an EMBL/GenBank/DDBJ whole genome shotgun (WGS) entry which is preliminary data.</text>
</comment>
<dbReference type="VEuPathDB" id="FungiDB:RhiirFUN_006678"/>
<dbReference type="GO" id="GO:0006207">
    <property type="term" value="P:'de novo' pyrimidine nucleobase biosynthetic process"/>
    <property type="evidence" value="ECO:0007669"/>
    <property type="project" value="TreeGrafter"/>
</dbReference>
<evidence type="ECO:0000256" key="3">
    <source>
        <dbReference type="ARBA" id="ARBA00006340"/>
    </source>
</evidence>
<protein>
    <recommendedName>
        <fullName evidence="5">orotate phosphoribosyltransferase</fullName>
        <ecNumber evidence="5">2.4.2.10</ecNumber>
    </recommendedName>
</protein>
<sequence>MALEQYQREFIEFLISQEILSFGSFTLKSGRISPYFLNTGKFSTGESLSKIGKYYAKTIESYSHELAYDGIFGPAYKAIPLISSTVIALSDIFKKNIPYSFNRKEIKDHGEGGNIVGASLSGKILIIDDVITAGTSIRESFEIISKHGAKVSSVLIAVDRQEKGTGHKSAVQQIESDFGVPVKAIVNLDQIIEYIKEKGGYDEHLIKMKEYKALYGV</sequence>
<dbReference type="InterPro" id="IPR004467">
    <property type="entry name" value="Or_phspho_trans_dom"/>
</dbReference>
<dbReference type="UniPathway" id="UPA00070">
    <property type="reaction ID" value="UER00119"/>
</dbReference>
<name>A0A2I1G1M9_9GLOM</name>
<dbReference type="GO" id="GO:0004588">
    <property type="term" value="F:orotate phosphoribosyltransferase activity"/>
    <property type="evidence" value="ECO:0007669"/>
    <property type="project" value="UniProtKB-EC"/>
</dbReference>
<dbReference type="GO" id="GO:0005737">
    <property type="term" value="C:cytoplasm"/>
    <property type="evidence" value="ECO:0007669"/>
    <property type="project" value="TreeGrafter"/>
</dbReference>
<dbReference type="EMBL" id="LLXI01000106">
    <property type="protein sequence ID" value="PKY40539.1"/>
    <property type="molecule type" value="Genomic_DNA"/>
</dbReference>
<dbReference type="CDD" id="cd06223">
    <property type="entry name" value="PRTases_typeI"/>
    <property type="match status" value="1"/>
</dbReference>
<evidence type="ECO:0000256" key="5">
    <source>
        <dbReference type="ARBA" id="ARBA00011971"/>
    </source>
</evidence>
<dbReference type="EC" id="2.4.2.10" evidence="5"/>
<accession>A0A2I1G1M9</accession>
<evidence type="ECO:0000256" key="4">
    <source>
        <dbReference type="ARBA" id="ARBA00011738"/>
    </source>
</evidence>
<dbReference type="VEuPathDB" id="FungiDB:RhiirA1_411435"/>
<gene>
    <name evidence="10" type="ORF">RhiirA4_394811</name>
</gene>
<organism evidence="10 11">
    <name type="scientific">Rhizophagus irregularis</name>
    <dbReference type="NCBI Taxonomy" id="588596"/>
    <lineage>
        <taxon>Eukaryota</taxon>
        <taxon>Fungi</taxon>
        <taxon>Fungi incertae sedis</taxon>
        <taxon>Mucoromycota</taxon>
        <taxon>Glomeromycotina</taxon>
        <taxon>Glomeromycetes</taxon>
        <taxon>Glomerales</taxon>
        <taxon>Glomeraceae</taxon>
        <taxon>Rhizophagus</taxon>
    </lineage>
</organism>
<dbReference type="HAMAP" id="MF_01208">
    <property type="entry name" value="PyrE"/>
    <property type="match status" value="1"/>
</dbReference>
<dbReference type="InterPro" id="IPR000836">
    <property type="entry name" value="PRTase_dom"/>
</dbReference>
<dbReference type="VEuPathDB" id="FungiDB:FUN_004522"/>
<proteinExistence type="inferred from homology"/>
<keyword evidence="11" id="KW-1185">Reference proteome</keyword>
<dbReference type="NCBIfam" id="TIGR00336">
    <property type="entry name" value="pyrE"/>
    <property type="match status" value="1"/>
</dbReference>
<dbReference type="InterPro" id="IPR029057">
    <property type="entry name" value="PRTase-like"/>
</dbReference>
<dbReference type="Pfam" id="PF00156">
    <property type="entry name" value="Pribosyltran"/>
    <property type="match status" value="1"/>
</dbReference>
<keyword evidence="8" id="KW-0665">Pyrimidine biosynthesis</keyword>
<dbReference type="Gene3D" id="3.40.50.2020">
    <property type="match status" value="1"/>
</dbReference>
<feature type="domain" description="Phosphoribosyltransferase" evidence="9">
    <location>
        <begin position="48"/>
        <end position="163"/>
    </location>
</feature>
<dbReference type="FunFam" id="3.40.50.2020:FF:000008">
    <property type="entry name" value="Orotate phosphoribosyltransferase"/>
    <property type="match status" value="1"/>
</dbReference>
<dbReference type="AlphaFoldDB" id="A0A2I1G1M9"/>
<dbReference type="GO" id="GO:0046132">
    <property type="term" value="P:pyrimidine ribonucleoside biosynthetic process"/>
    <property type="evidence" value="ECO:0007669"/>
    <property type="project" value="TreeGrafter"/>
</dbReference>
<dbReference type="PANTHER" id="PTHR46683">
    <property type="entry name" value="OROTATE PHOSPHORIBOSYLTRANSFERASE 1-RELATED"/>
    <property type="match status" value="1"/>
</dbReference>
<evidence type="ECO:0000256" key="7">
    <source>
        <dbReference type="ARBA" id="ARBA00022679"/>
    </source>
</evidence>
<evidence type="ECO:0000256" key="1">
    <source>
        <dbReference type="ARBA" id="ARBA00003769"/>
    </source>
</evidence>
<evidence type="ECO:0000313" key="10">
    <source>
        <dbReference type="EMBL" id="PKY40539.1"/>
    </source>
</evidence>
<comment type="subunit">
    <text evidence="4">Homodimer.</text>
</comment>
<comment type="pathway">
    <text evidence="2">Pyrimidine metabolism; UMP biosynthesis via de novo pathway; UMP from orotate: step 1/2.</text>
</comment>
<dbReference type="SUPFAM" id="SSF53271">
    <property type="entry name" value="PRTase-like"/>
    <property type="match status" value="1"/>
</dbReference>
<comment type="similarity">
    <text evidence="3">Belongs to the purine/pyrimidine phosphoribosyltransferase family. PyrE subfamily.</text>
</comment>
<keyword evidence="6" id="KW-0328">Glycosyltransferase</keyword>
<dbReference type="GO" id="GO:0044205">
    <property type="term" value="P:'de novo' UMP biosynthetic process"/>
    <property type="evidence" value="ECO:0007669"/>
    <property type="project" value="UniProtKB-UniPathway"/>
</dbReference>
<evidence type="ECO:0000313" key="11">
    <source>
        <dbReference type="Proteomes" id="UP000234323"/>
    </source>
</evidence>
<evidence type="ECO:0000256" key="8">
    <source>
        <dbReference type="ARBA" id="ARBA00022975"/>
    </source>
</evidence>
<dbReference type="Proteomes" id="UP000234323">
    <property type="component" value="Unassembled WGS sequence"/>
</dbReference>